<sequence length="196" mass="22952">MPNGPLYRTMFPWSDTTTETQREEIIRYYVEMLEDAFQDRWESFLKACSADGTLVGFCGWTIIDWNREHQVKTKDRLKEEKRKKKSWVPETIDMDGWITVSKALRTELDRVLKDLDNICRLKFMAVNPSYQRQGIGSMMMQRICEETDRNGRCAYVLAAPEGIRLYTKFGFEIVGYVETSQGTITSTFRPSRINMV</sequence>
<organism evidence="2 3">
    <name type="scientific">Tolypocladium ophioglossoides (strain CBS 100239)</name>
    <name type="common">Snaketongue truffleclub</name>
    <name type="synonym">Elaphocordyceps ophioglossoides</name>
    <dbReference type="NCBI Taxonomy" id="1163406"/>
    <lineage>
        <taxon>Eukaryota</taxon>
        <taxon>Fungi</taxon>
        <taxon>Dikarya</taxon>
        <taxon>Ascomycota</taxon>
        <taxon>Pezizomycotina</taxon>
        <taxon>Sordariomycetes</taxon>
        <taxon>Hypocreomycetidae</taxon>
        <taxon>Hypocreales</taxon>
        <taxon>Ophiocordycipitaceae</taxon>
        <taxon>Tolypocladium</taxon>
    </lineage>
</organism>
<dbReference type="InterPro" id="IPR016181">
    <property type="entry name" value="Acyl_CoA_acyltransferase"/>
</dbReference>
<dbReference type="PROSITE" id="PS51186">
    <property type="entry name" value="GNAT"/>
    <property type="match status" value="1"/>
</dbReference>
<accession>A0A0L0NE87</accession>
<dbReference type="EMBL" id="LFRF01000006">
    <property type="protein sequence ID" value="KND92344.1"/>
    <property type="molecule type" value="Genomic_DNA"/>
</dbReference>
<feature type="domain" description="N-acetyltransferase" evidence="1">
    <location>
        <begin position="5"/>
        <end position="196"/>
    </location>
</feature>
<dbReference type="OrthoDB" id="2744543at2759"/>
<dbReference type="SUPFAM" id="SSF55729">
    <property type="entry name" value="Acyl-CoA N-acyltransferases (Nat)"/>
    <property type="match status" value="1"/>
</dbReference>
<dbReference type="InterPro" id="IPR000182">
    <property type="entry name" value="GNAT_dom"/>
</dbReference>
<gene>
    <name evidence="2" type="ORF">TOPH_02944</name>
</gene>
<dbReference type="PANTHER" id="PTHR42791">
    <property type="entry name" value="GNAT FAMILY ACETYLTRANSFERASE"/>
    <property type="match status" value="1"/>
</dbReference>
<evidence type="ECO:0000259" key="1">
    <source>
        <dbReference type="PROSITE" id="PS51186"/>
    </source>
</evidence>
<evidence type="ECO:0000313" key="3">
    <source>
        <dbReference type="Proteomes" id="UP000036947"/>
    </source>
</evidence>
<reference evidence="2 3" key="1">
    <citation type="journal article" date="2015" name="BMC Genomics">
        <title>The genome of the truffle-parasite Tolypocladium ophioglossoides and the evolution of antifungal peptaibiotics.</title>
        <authorList>
            <person name="Quandt C.A."/>
            <person name="Bushley K.E."/>
            <person name="Spatafora J.W."/>
        </authorList>
    </citation>
    <scope>NUCLEOTIDE SEQUENCE [LARGE SCALE GENOMIC DNA]</scope>
    <source>
        <strain evidence="2 3">CBS 100239</strain>
    </source>
</reference>
<dbReference type="CDD" id="cd04301">
    <property type="entry name" value="NAT_SF"/>
    <property type="match status" value="1"/>
</dbReference>
<proteinExistence type="predicted"/>
<dbReference type="STRING" id="1163406.A0A0L0NE87"/>
<dbReference type="PANTHER" id="PTHR42791:SF1">
    <property type="entry name" value="N-ACETYLTRANSFERASE DOMAIN-CONTAINING PROTEIN"/>
    <property type="match status" value="1"/>
</dbReference>
<dbReference type="GO" id="GO:0016747">
    <property type="term" value="F:acyltransferase activity, transferring groups other than amino-acyl groups"/>
    <property type="evidence" value="ECO:0007669"/>
    <property type="project" value="InterPro"/>
</dbReference>
<keyword evidence="3" id="KW-1185">Reference proteome</keyword>
<dbReference type="Pfam" id="PF13508">
    <property type="entry name" value="Acetyltransf_7"/>
    <property type="match status" value="1"/>
</dbReference>
<dbReference type="Proteomes" id="UP000036947">
    <property type="component" value="Unassembled WGS sequence"/>
</dbReference>
<comment type="caution">
    <text evidence="2">The sequence shown here is derived from an EMBL/GenBank/DDBJ whole genome shotgun (WGS) entry which is preliminary data.</text>
</comment>
<name>A0A0L0NE87_TOLOC</name>
<dbReference type="InterPro" id="IPR052523">
    <property type="entry name" value="Trichothecene_AcTrans"/>
</dbReference>
<evidence type="ECO:0000313" key="2">
    <source>
        <dbReference type="EMBL" id="KND92344.1"/>
    </source>
</evidence>
<dbReference type="AlphaFoldDB" id="A0A0L0NE87"/>
<dbReference type="Gene3D" id="3.40.630.30">
    <property type="match status" value="1"/>
</dbReference>
<protein>
    <recommendedName>
        <fullName evidence="1">N-acetyltransferase domain-containing protein</fullName>
    </recommendedName>
</protein>